<dbReference type="PANTHER" id="PTHR15243:SF0">
    <property type="entry name" value="SERINE_THREONINE-PROTEIN KINASE 19"/>
    <property type="match status" value="1"/>
</dbReference>
<accession>A0A433CY62</accession>
<name>A0A433CY62_9FUNG</name>
<evidence type="ECO:0000313" key="3">
    <source>
        <dbReference type="Proteomes" id="UP000268093"/>
    </source>
</evidence>
<dbReference type="Pfam" id="PF10494">
    <property type="entry name" value="Stk19"/>
    <property type="match status" value="1"/>
</dbReference>
<dbReference type="GO" id="GO:0046579">
    <property type="term" value="P:positive regulation of Ras protein signal transduction"/>
    <property type="evidence" value="ECO:0007669"/>
    <property type="project" value="TreeGrafter"/>
</dbReference>
<sequence>MSGPRDTLKAKSPSHQSFEDLSSAMLSTAAARKRARLSYLPAIRATDEHVDPDVFGRRRKARAQRLDLAVDNDDDFFAEDDEVLDNFVVELDTLTSIRYVLENLLVPPLPENRNAAARLPRMCMVHQLYSFLPDNTANDLVKNGTLRKFRIGGTLDEEFAVMLTEAYIKQIKDAQAEFDEDMKAGRGTRKGKGVGENLFARFETFISNGAHTDVSITRHLLTVDMSASDEEISQLIISGLLTTKEPDTFWFAIRRAGNFVHYFLGGRNEILRGLRRTRHKEMLEKVRVHSNMDGV</sequence>
<dbReference type="InterPro" id="IPR018865">
    <property type="entry name" value="STK19-like"/>
</dbReference>
<dbReference type="GO" id="GO:0016301">
    <property type="term" value="F:kinase activity"/>
    <property type="evidence" value="ECO:0007669"/>
    <property type="project" value="UniProtKB-KW"/>
</dbReference>
<organism evidence="2 3">
    <name type="scientific">Jimgerdemannia flammicorona</name>
    <dbReference type="NCBI Taxonomy" id="994334"/>
    <lineage>
        <taxon>Eukaryota</taxon>
        <taxon>Fungi</taxon>
        <taxon>Fungi incertae sedis</taxon>
        <taxon>Mucoromycota</taxon>
        <taxon>Mucoromycotina</taxon>
        <taxon>Endogonomycetes</taxon>
        <taxon>Endogonales</taxon>
        <taxon>Endogonaceae</taxon>
        <taxon>Jimgerdemannia</taxon>
    </lineage>
</organism>
<comment type="caution">
    <text evidence="2">The sequence shown here is derived from an EMBL/GenBank/DDBJ whole genome shotgun (WGS) entry which is preliminary data.</text>
</comment>
<reference evidence="2 3" key="1">
    <citation type="journal article" date="2018" name="New Phytol.">
        <title>Phylogenomics of Endogonaceae and evolution of mycorrhizas within Mucoromycota.</title>
        <authorList>
            <person name="Chang Y."/>
            <person name="Desiro A."/>
            <person name="Na H."/>
            <person name="Sandor L."/>
            <person name="Lipzen A."/>
            <person name="Clum A."/>
            <person name="Barry K."/>
            <person name="Grigoriev I.V."/>
            <person name="Martin F.M."/>
            <person name="Stajich J.E."/>
            <person name="Smith M.E."/>
            <person name="Bonito G."/>
            <person name="Spatafora J.W."/>
        </authorList>
    </citation>
    <scope>NUCLEOTIDE SEQUENCE [LARGE SCALE GENOMIC DNA]</scope>
    <source>
        <strain evidence="2 3">GMNB39</strain>
    </source>
</reference>
<dbReference type="Proteomes" id="UP000268093">
    <property type="component" value="Unassembled WGS sequence"/>
</dbReference>
<comment type="similarity">
    <text evidence="1">Belongs to the STK19 family.</text>
</comment>
<evidence type="ECO:0000256" key="1">
    <source>
        <dbReference type="ARBA" id="ARBA00093458"/>
    </source>
</evidence>
<dbReference type="OrthoDB" id="10261701at2759"/>
<protein>
    <submittedName>
        <fullName evidence="2">Serine-threonine protein kinase 19-domain-containing protein</fullName>
    </submittedName>
</protein>
<dbReference type="AlphaFoldDB" id="A0A433CY62"/>
<keyword evidence="2" id="KW-0808">Transferase</keyword>
<keyword evidence="2" id="KW-0418">Kinase</keyword>
<keyword evidence="3" id="KW-1185">Reference proteome</keyword>
<dbReference type="PANTHER" id="PTHR15243">
    <property type="entry name" value="SERINE/THREONINE-PROTEIN KINASE 19"/>
    <property type="match status" value="1"/>
</dbReference>
<evidence type="ECO:0000313" key="2">
    <source>
        <dbReference type="EMBL" id="RUP43519.1"/>
    </source>
</evidence>
<proteinExistence type="inferred from homology"/>
<gene>
    <name evidence="2" type="ORF">BC936DRAFT_137053</name>
</gene>
<dbReference type="EMBL" id="RBNI01010800">
    <property type="protein sequence ID" value="RUP43519.1"/>
    <property type="molecule type" value="Genomic_DNA"/>
</dbReference>